<dbReference type="AlphaFoldDB" id="A0AAQ3PDK3"/>
<protein>
    <submittedName>
        <fullName evidence="1">Uncharacterized protein</fullName>
    </submittedName>
</protein>
<accession>A0AAQ3PDK3</accession>
<dbReference type="Proteomes" id="UP001374535">
    <property type="component" value="Chromosome 1"/>
</dbReference>
<evidence type="ECO:0000313" key="2">
    <source>
        <dbReference type="Proteomes" id="UP001374535"/>
    </source>
</evidence>
<gene>
    <name evidence="1" type="ORF">V8G54_003287</name>
</gene>
<keyword evidence="2" id="KW-1185">Reference proteome</keyword>
<proteinExistence type="predicted"/>
<evidence type="ECO:0000313" key="1">
    <source>
        <dbReference type="EMBL" id="WVZ24743.1"/>
    </source>
</evidence>
<sequence length="131" mass="15540">MIHVLFQTVVNHCGGRIVRLQWTHLPHACTIYLTRTRNQMMVADGNLRWHHCMVWLLNVGVRCLLHSNRHSSRSNRTGNIENRNRVYCMSRISRFLGVVDYRVTRVEVLVEVGLRFRFRFHLIFLGVRISN</sequence>
<name>A0AAQ3PDK3_VIGMU</name>
<reference evidence="1 2" key="1">
    <citation type="journal article" date="2023" name="Life. Sci Alliance">
        <title>Evolutionary insights into 3D genome organization and epigenetic landscape of Vigna mungo.</title>
        <authorList>
            <person name="Junaid A."/>
            <person name="Singh B."/>
            <person name="Bhatia S."/>
        </authorList>
    </citation>
    <scope>NUCLEOTIDE SEQUENCE [LARGE SCALE GENOMIC DNA]</scope>
    <source>
        <strain evidence="1">Urdbean</strain>
    </source>
</reference>
<dbReference type="EMBL" id="CP144700">
    <property type="protein sequence ID" value="WVZ24743.1"/>
    <property type="molecule type" value="Genomic_DNA"/>
</dbReference>
<organism evidence="1 2">
    <name type="scientific">Vigna mungo</name>
    <name type="common">Black gram</name>
    <name type="synonym">Phaseolus mungo</name>
    <dbReference type="NCBI Taxonomy" id="3915"/>
    <lineage>
        <taxon>Eukaryota</taxon>
        <taxon>Viridiplantae</taxon>
        <taxon>Streptophyta</taxon>
        <taxon>Embryophyta</taxon>
        <taxon>Tracheophyta</taxon>
        <taxon>Spermatophyta</taxon>
        <taxon>Magnoliopsida</taxon>
        <taxon>eudicotyledons</taxon>
        <taxon>Gunneridae</taxon>
        <taxon>Pentapetalae</taxon>
        <taxon>rosids</taxon>
        <taxon>fabids</taxon>
        <taxon>Fabales</taxon>
        <taxon>Fabaceae</taxon>
        <taxon>Papilionoideae</taxon>
        <taxon>50 kb inversion clade</taxon>
        <taxon>NPAAA clade</taxon>
        <taxon>indigoferoid/millettioid clade</taxon>
        <taxon>Phaseoleae</taxon>
        <taxon>Vigna</taxon>
    </lineage>
</organism>